<dbReference type="AlphaFoldDB" id="A0A9X8IVN0"/>
<reference evidence="1 2" key="1">
    <citation type="submission" date="2019-01" db="EMBL/GenBank/DDBJ databases">
        <title>Draft genome sequence of heavy metal resistant Bacillus cereus NWUAB01.</title>
        <authorList>
            <person name="Babalola O."/>
            <person name="Aremu B.R."/>
            <person name="Ayangbenro A.S."/>
        </authorList>
    </citation>
    <scope>NUCLEOTIDE SEQUENCE [LARGE SCALE GENOMIC DNA]</scope>
    <source>
        <strain evidence="1 2">NWUAB01</strain>
    </source>
</reference>
<dbReference type="Gene3D" id="1.25.40.10">
    <property type="entry name" value="Tetratricopeptide repeat domain"/>
    <property type="match status" value="1"/>
</dbReference>
<organism evidence="1 2">
    <name type="scientific">Bacillus cereus</name>
    <dbReference type="NCBI Taxonomy" id="1396"/>
    <lineage>
        <taxon>Bacteria</taxon>
        <taxon>Bacillati</taxon>
        <taxon>Bacillota</taxon>
        <taxon>Bacilli</taxon>
        <taxon>Bacillales</taxon>
        <taxon>Bacillaceae</taxon>
        <taxon>Bacillus</taxon>
        <taxon>Bacillus cereus group</taxon>
    </lineage>
</organism>
<evidence type="ECO:0000313" key="2">
    <source>
        <dbReference type="Proteomes" id="UP000253597"/>
    </source>
</evidence>
<evidence type="ECO:0008006" key="3">
    <source>
        <dbReference type="Google" id="ProtNLM"/>
    </source>
</evidence>
<evidence type="ECO:0000313" key="1">
    <source>
        <dbReference type="EMBL" id="RWQ71009.1"/>
    </source>
</evidence>
<proteinExistence type="predicted"/>
<dbReference type="SUPFAM" id="SSF48452">
    <property type="entry name" value="TPR-like"/>
    <property type="match status" value="1"/>
</dbReference>
<accession>A0A9X8IVN0</accession>
<comment type="caution">
    <text evidence="1">The sequence shown here is derived from an EMBL/GenBank/DDBJ whole genome shotgun (WGS) entry which is preliminary data.</text>
</comment>
<sequence length="60" mass="7032">MGYYKNTGKYNEIKNLLQEATTYDPYDTNLKFYLALAQIIQNKIPTALKNYTQILNIEPK</sequence>
<dbReference type="Proteomes" id="UP000253597">
    <property type="component" value="Unassembled WGS sequence"/>
</dbReference>
<dbReference type="EMBL" id="QNGD03000014">
    <property type="protein sequence ID" value="RWQ71009.1"/>
    <property type="molecule type" value="Genomic_DNA"/>
</dbReference>
<gene>
    <name evidence="1" type="ORF">DR116_0024365</name>
</gene>
<name>A0A9X8IVN0_BACCE</name>
<dbReference type="InterPro" id="IPR011990">
    <property type="entry name" value="TPR-like_helical_dom_sf"/>
</dbReference>
<protein>
    <recommendedName>
        <fullName evidence="3">Tetratricopeptide repeat protein</fullName>
    </recommendedName>
</protein>